<gene>
    <name evidence="1" type="ORF">S01H1_28835</name>
</gene>
<protein>
    <recommendedName>
        <fullName evidence="2">Lipoprotein</fullName>
    </recommendedName>
</protein>
<dbReference type="PROSITE" id="PS51257">
    <property type="entry name" value="PROKAR_LIPOPROTEIN"/>
    <property type="match status" value="1"/>
</dbReference>
<organism evidence="1">
    <name type="scientific">marine sediment metagenome</name>
    <dbReference type="NCBI Taxonomy" id="412755"/>
    <lineage>
        <taxon>unclassified sequences</taxon>
        <taxon>metagenomes</taxon>
        <taxon>ecological metagenomes</taxon>
    </lineage>
</organism>
<evidence type="ECO:0000313" key="1">
    <source>
        <dbReference type="EMBL" id="GAF86513.1"/>
    </source>
</evidence>
<sequence>MTGRGPALMMLLTVLLVGCGGDKEPEKPMPIVTLVERRARKQGENLLLRFKLEHMDRYDWEGKALASNILDVDDEMIANGPVFPRPAREFTIELDVTKKRGDATVTVKLRWGFSKAGTIIEAEQPDLLGPDGLRSVADLPAYKDKRLTQVLETCVAPDKSVRFNPDEGLDLIKLGYGENAVGVKIWAAGKIVK</sequence>
<dbReference type="EMBL" id="BARS01017644">
    <property type="protein sequence ID" value="GAF86513.1"/>
    <property type="molecule type" value="Genomic_DNA"/>
</dbReference>
<accession>X0SZA6</accession>
<name>X0SZA6_9ZZZZ</name>
<evidence type="ECO:0008006" key="2">
    <source>
        <dbReference type="Google" id="ProtNLM"/>
    </source>
</evidence>
<reference evidence="1" key="1">
    <citation type="journal article" date="2014" name="Front. Microbiol.">
        <title>High frequency of phylogenetically diverse reductive dehalogenase-homologous genes in deep subseafloor sedimentary metagenomes.</title>
        <authorList>
            <person name="Kawai M."/>
            <person name="Futagami T."/>
            <person name="Toyoda A."/>
            <person name="Takaki Y."/>
            <person name="Nishi S."/>
            <person name="Hori S."/>
            <person name="Arai W."/>
            <person name="Tsubouchi T."/>
            <person name="Morono Y."/>
            <person name="Uchiyama I."/>
            <person name="Ito T."/>
            <person name="Fujiyama A."/>
            <person name="Inagaki F."/>
            <person name="Takami H."/>
        </authorList>
    </citation>
    <scope>NUCLEOTIDE SEQUENCE</scope>
    <source>
        <strain evidence="1">Expedition CK06-06</strain>
    </source>
</reference>
<comment type="caution">
    <text evidence="1">The sequence shown here is derived from an EMBL/GenBank/DDBJ whole genome shotgun (WGS) entry which is preliminary data.</text>
</comment>
<proteinExistence type="predicted"/>
<dbReference type="AlphaFoldDB" id="X0SZA6"/>